<gene>
    <name evidence="3" type="ORF">INT43_005298</name>
</gene>
<feature type="domain" description="FHA" evidence="2">
    <location>
        <begin position="22"/>
        <end position="82"/>
    </location>
</feature>
<dbReference type="Pfam" id="PF00498">
    <property type="entry name" value="FHA"/>
    <property type="match status" value="1"/>
</dbReference>
<dbReference type="PANTHER" id="PTHR21712">
    <property type="entry name" value="PRE-RRNA-PROCESSING PROTEIN FHL1"/>
    <property type="match status" value="1"/>
</dbReference>
<name>A0A8H7PHD7_MORIS</name>
<dbReference type="AlphaFoldDB" id="A0A8H7PHD7"/>
<dbReference type="CDD" id="cd22701">
    <property type="entry name" value="FHA_FKH1-like"/>
    <property type="match status" value="1"/>
</dbReference>
<dbReference type="Proteomes" id="UP000654370">
    <property type="component" value="Unassembled WGS sequence"/>
</dbReference>
<dbReference type="PANTHER" id="PTHR21712:SF29">
    <property type="entry name" value="PRE-RRNA-PROCESSING PROTEIN FHL1"/>
    <property type="match status" value="1"/>
</dbReference>
<evidence type="ECO:0000313" key="4">
    <source>
        <dbReference type="Proteomes" id="UP000654370"/>
    </source>
</evidence>
<reference evidence="3" key="1">
    <citation type="submission" date="2020-12" db="EMBL/GenBank/DDBJ databases">
        <title>Metabolic potential, ecology and presence of endohyphal bacteria is reflected in genomic diversity of Mucoromycotina.</title>
        <authorList>
            <person name="Muszewska A."/>
            <person name="Okrasinska A."/>
            <person name="Steczkiewicz K."/>
            <person name="Drgas O."/>
            <person name="Orlowska M."/>
            <person name="Perlinska-Lenart U."/>
            <person name="Aleksandrzak-Piekarczyk T."/>
            <person name="Szatraj K."/>
            <person name="Zielenkiewicz U."/>
            <person name="Pilsyk S."/>
            <person name="Malc E."/>
            <person name="Mieczkowski P."/>
            <person name="Kruszewska J.S."/>
            <person name="Biernat P."/>
            <person name="Pawlowska J."/>
        </authorList>
    </citation>
    <scope>NUCLEOTIDE SEQUENCE</scope>
    <source>
        <strain evidence="3">WA0000067209</strain>
    </source>
</reference>
<keyword evidence="4" id="KW-1185">Reference proteome</keyword>
<dbReference type="GO" id="GO:0060962">
    <property type="term" value="P:regulation of ribosomal protein gene transcription by RNA polymerase II"/>
    <property type="evidence" value="ECO:0007669"/>
    <property type="project" value="InterPro"/>
</dbReference>
<proteinExistence type="predicted"/>
<evidence type="ECO:0000259" key="2">
    <source>
        <dbReference type="PROSITE" id="PS50006"/>
    </source>
</evidence>
<comment type="caution">
    <text evidence="3">The sequence shown here is derived from an EMBL/GenBank/DDBJ whole genome shotgun (WGS) entry which is preliminary data.</text>
</comment>
<keyword evidence="1" id="KW-0539">Nucleus</keyword>
<evidence type="ECO:0000313" key="3">
    <source>
        <dbReference type="EMBL" id="KAG2173878.1"/>
    </source>
</evidence>
<dbReference type="InterPro" id="IPR000253">
    <property type="entry name" value="FHA_dom"/>
</dbReference>
<dbReference type="InterPro" id="IPR008984">
    <property type="entry name" value="SMAD_FHA_dom_sf"/>
</dbReference>
<dbReference type="InterPro" id="IPR045178">
    <property type="entry name" value="Fhl1/FHA1"/>
</dbReference>
<dbReference type="GO" id="GO:0005634">
    <property type="term" value="C:nucleus"/>
    <property type="evidence" value="ECO:0007669"/>
    <property type="project" value="UniProtKB-ARBA"/>
</dbReference>
<dbReference type="Gene3D" id="2.60.200.20">
    <property type="match status" value="1"/>
</dbReference>
<dbReference type="SUPFAM" id="SSF49879">
    <property type="entry name" value="SMAD/FHA domain"/>
    <property type="match status" value="1"/>
</dbReference>
<sequence length="339" mass="38459">MTRPRPKLAGFSWTHYITYDNVILGRSQSNDDSDVKDARHVSFGTSKAISRKHAEIKHDTIKDRWELYVYGRNGVKLNGLFRKPPCKPVVLETGALIDIDGNQFVFVLPVSANSWNSSTTADKNLLTRSTYGDETIESLIVDAIESTTFDVTAKNIYEYIDTKRKNELLPPIALDRVTQILLDNPQFQLAPGCIDGTSPDAVWTIVSDNDPVDFHESQDPPSQQLLRREASFQRETFSKSVVSARDALGIEWFYVISLDVNSQPTKVNIQRDYERFSQLQFGEALRFHQSRKRSFDDYGIEPRALKRIRTTEYMIEREVSTASLTVSDILDLGELNGGV</sequence>
<evidence type="ECO:0000256" key="1">
    <source>
        <dbReference type="ARBA" id="ARBA00023242"/>
    </source>
</evidence>
<dbReference type="PROSITE" id="PS50006">
    <property type="entry name" value="FHA_DOMAIN"/>
    <property type="match status" value="1"/>
</dbReference>
<dbReference type="EMBL" id="JAEPQZ010000014">
    <property type="protein sequence ID" value="KAG2173878.1"/>
    <property type="molecule type" value="Genomic_DNA"/>
</dbReference>
<dbReference type="OrthoDB" id="5954824at2759"/>
<protein>
    <recommendedName>
        <fullName evidence="2">FHA domain-containing protein</fullName>
    </recommendedName>
</protein>
<accession>A0A8H7PHD7</accession>
<dbReference type="GO" id="GO:0043565">
    <property type="term" value="F:sequence-specific DNA binding"/>
    <property type="evidence" value="ECO:0007669"/>
    <property type="project" value="TreeGrafter"/>
</dbReference>
<organism evidence="3 4">
    <name type="scientific">Mortierella isabellina</name>
    <name type="common">Filamentous fungus</name>
    <name type="synonym">Umbelopsis isabellina</name>
    <dbReference type="NCBI Taxonomy" id="91625"/>
    <lineage>
        <taxon>Eukaryota</taxon>
        <taxon>Fungi</taxon>
        <taxon>Fungi incertae sedis</taxon>
        <taxon>Mucoromycota</taxon>
        <taxon>Mucoromycotina</taxon>
        <taxon>Umbelopsidomycetes</taxon>
        <taxon>Umbelopsidales</taxon>
        <taxon>Umbelopsidaceae</taxon>
        <taxon>Umbelopsis</taxon>
    </lineage>
</organism>